<name>A0A1X6N7B1_9APHY</name>
<protein>
    <recommendedName>
        <fullName evidence="2">DUF7330 domain-containing protein</fullName>
    </recommendedName>
</protein>
<reference evidence="3 4" key="1">
    <citation type="submission" date="2017-04" db="EMBL/GenBank/DDBJ databases">
        <title>Genome Sequence of the Model Brown-Rot Fungus Postia placenta SB12.</title>
        <authorList>
            <consortium name="DOE Joint Genome Institute"/>
            <person name="Gaskell J."/>
            <person name="Kersten P."/>
            <person name="Larrondo L.F."/>
            <person name="Canessa P."/>
            <person name="Martinez D."/>
            <person name="Hibbett D."/>
            <person name="Schmoll M."/>
            <person name="Kubicek C.P."/>
            <person name="Martinez A.T."/>
            <person name="Yadav J."/>
            <person name="Master E."/>
            <person name="Magnuson J.K."/>
            <person name="James T."/>
            <person name="Yaver D."/>
            <person name="Berka R."/>
            <person name="Labutti K."/>
            <person name="Lipzen A."/>
            <person name="Aerts A."/>
            <person name="Barry K."/>
            <person name="Henrissat B."/>
            <person name="Blanchette R."/>
            <person name="Grigoriev I."/>
            <person name="Cullen D."/>
        </authorList>
    </citation>
    <scope>NUCLEOTIDE SEQUENCE [LARGE SCALE GENOMIC DNA]</scope>
    <source>
        <strain evidence="3 4">MAD-698-R-SB12</strain>
    </source>
</reference>
<dbReference type="AlphaFoldDB" id="A0A1X6N7B1"/>
<organism evidence="3 4">
    <name type="scientific">Postia placenta MAD-698-R-SB12</name>
    <dbReference type="NCBI Taxonomy" id="670580"/>
    <lineage>
        <taxon>Eukaryota</taxon>
        <taxon>Fungi</taxon>
        <taxon>Dikarya</taxon>
        <taxon>Basidiomycota</taxon>
        <taxon>Agaricomycotina</taxon>
        <taxon>Agaricomycetes</taxon>
        <taxon>Polyporales</taxon>
        <taxon>Adustoporiaceae</taxon>
        <taxon>Rhodonia</taxon>
    </lineage>
</organism>
<feature type="domain" description="DUF7330" evidence="2">
    <location>
        <begin position="147"/>
        <end position="264"/>
    </location>
</feature>
<evidence type="ECO:0000256" key="1">
    <source>
        <dbReference type="SAM" id="MobiDB-lite"/>
    </source>
</evidence>
<sequence>MIIIDPIELEKKDTATVGNAALVDDAPPPYDGVRAARPAPPPVHPHRSAAAPAPEPVRTSSAVFQPTNKQLVNDLSIFSKHDAISGTYLVDPLLPPVSVKGSNGNRQKISECGRRLDRKHARNARRAFGAVPNSDSGPGCEGKHRKQRQSEINAAFRTRHGNIKLELAVVDSSAQSAGTGKDKEKKAHGRVMVSSRHGRLDLNLVEVQPTRSVDLDVSTRSGNITVFLPASFAGPIAFRRQGGSSGIQLLPALAARARITRGTDREMLVVISPDIAPDAAPLPAHEGDDCCVIGSRHGKITVGINGVDQLPAGTLGRGLFPHLEALIESGAKHLGTIVEARAKGFESWVEANAKALETALTARA</sequence>
<dbReference type="RefSeq" id="XP_024341268.1">
    <property type="nucleotide sequence ID" value="XM_024488726.1"/>
</dbReference>
<proteinExistence type="predicted"/>
<gene>
    <name evidence="3" type="ORF">POSPLADRAFT_1180107</name>
</gene>
<evidence type="ECO:0000313" key="3">
    <source>
        <dbReference type="EMBL" id="OSX64474.1"/>
    </source>
</evidence>
<feature type="region of interest" description="Disordered" evidence="1">
    <location>
        <begin position="129"/>
        <end position="149"/>
    </location>
</feature>
<accession>A0A1X6N7B1</accession>
<dbReference type="EMBL" id="KZ110594">
    <property type="protein sequence ID" value="OSX64474.1"/>
    <property type="molecule type" value="Genomic_DNA"/>
</dbReference>
<dbReference type="InterPro" id="IPR055754">
    <property type="entry name" value="DUF7330"/>
</dbReference>
<keyword evidence="4" id="KW-1185">Reference proteome</keyword>
<dbReference type="Proteomes" id="UP000194127">
    <property type="component" value="Unassembled WGS sequence"/>
</dbReference>
<dbReference type="Pfam" id="PF24016">
    <property type="entry name" value="DUF7330"/>
    <property type="match status" value="1"/>
</dbReference>
<dbReference type="GeneID" id="36333675"/>
<evidence type="ECO:0000313" key="4">
    <source>
        <dbReference type="Proteomes" id="UP000194127"/>
    </source>
</evidence>
<dbReference type="OrthoDB" id="2593559at2759"/>
<evidence type="ECO:0000259" key="2">
    <source>
        <dbReference type="Pfam" id="PF24016"/>
    </source>
</evidence>